<protein>
    <recommendedName>
        <fullName evidence="5">Cell division protein SepF</fullName>
    </recommendedName>
</protein>
<comment type="function">
    <text evidence="4 5">Cell division protein that is part of the divisome complex and is recruited early to the Z-ring. Probably stimulates Z-ring formation, perhaps through the cross-linking of FtsZ protofilaments. Its function overlaps with FtsA.</text>
</comment>
<organism evidence="6">
    <name type="scientific">uncultured Thermoleophilia bacterium</name>
    <dbReference type="NCBI Taxonomy" id="1497501"/>
    <lineage>
        <taxon>Bacteria</taxon>
        <taxon>Bacillati</taxon>
        <taxon>Actinomycetota</taxon>
        <taxon>Thermoleophilia</taxon>
        <taxon>environmental samples</taxon>
    </lineage>
</organism>
<dbReference type="InterPro" id="IPR038594">
    <property type="entry name" value="SepF-like_sf"/>
</dbReference>
<dbReference type="PANTHER" id="PTHR35798:SF1">
    <property type="entry name" value="CELL DIVISION PROTEIN SEPF"/>
    <property type="match status" value="1"/>
</dbReference>
<accession>A0A6J4TK73</accession>
<gene>
    <name evidence="5" type="primary">sepF</name>
    <name evidence="6" type="ORF">AVDCRST_MAG79-501</name>
</gene>
<evidence type="ECO:0000256" key="5">
    <source>
        <dbReference type="HAMAP-Rule" id="MF_01197"/>
    </source>
</evidence>
<evidence type="ECO:0000256" key="3">
    <source>
        <dbReference type="ARBA" id="ARBA00023306"/>
    </source>
</evidence>
<dbReference type="GO" id="GO:0043093">
    <property type="term" value="P:FtsZ-dependent cytokinesis"/>
    <property type="evidence" value="ECO:0007669"/>
    <property type="project" value="UniProtKB-UniRule"/>
</dbReference>
<dbReference type="GO" id="GO:0005737">
    <property type="term" value="C:cytoplasm"/>
    <property type="evidence" value="ECO:0007669"/>
    <property type="project" value="UniProtKB-SubCell"/>
</dbReference>
<evidence type="ECO:0000256" key="4">
    <source>
        <dbReference type="ARBA" id="ARBA00044936"/>
    </source>
</evidence>
<dbReference type="AlphaFoldDB" id="A0A6J4TK73"/>
<keyword evidence="2 5" id="KW-0717">Septation</keyword>
<evidence type="ECO:0000313" key="6">
    <source>
        <dbReference type="EMBL" id="CAA9525742.1"/>
    </source>
</evidence>
<dbReference type="EMBL" id="CADCWC010000095">
    <property type="protein sequence ID" value="CAA9525742.1"/>
    <property type="molecule type" value="Genomic_DNA"/>
</dbReference>
<proteinExistence type="inferred from homology"/>
<name>A0A6J4TK73_9ACTN</name>
<dbReference type="HAMAP" id="MF_01197">
    <property type="entry name" value="SepF"/>
    <property type="match status" value="1"/>
</dbReference>
<evidence type="ECO:0000256" key="1">
    <source>
        <dbReference type="ARBA" id="ARBA00022618"/>
    </source>
</evidence>
<dbReference type="InterPro" id="IPR023052">
    <property type="entry name" value="Cell_div_SepF"/>
</dbReference>
<evidence type="ECO:0000256" key="2">
    <source>
        <dbReference type="ARBA" id="ARBA00023210"/>
    </source>
</evidence>
<comment type="subunit">
    <text evidence="5">Homodimer. Interacts with FtsZ.</text>
</comment>
<reference evidence="6" key="1">
    <citation type="submission" date="2020-02" db="EMBL/GenBank/DDBJ databases">
        <authorList>
            <person name="Meier V. D."/>
        </authorList>
    </citation>
    <scope>NUCLEOTIDE SEQUENCE</scope>
    <source>
        <strain evidence="6">AVDCRST_MAG79</strain>
    </source>
</reference>
<dbReference type="Gene3D" id="3.30.110.150">
    <property type="entry name" value="SepF-like protein"/>
    <property type="match status" value="1"/>
</dbReference>
<dbReference type="InterPro" id="IPR007561">
    <property type="entry name" value="Cell_div_SepF/SepF-rel"/>
</dbReference>
<comment type="similarity">
    <text evidence="5">Belongs to the SepF family.</text>
</comment>
<dbReference type="PANTHER" id="PTHR35798">
    <property type="entry name" value="CELL DIVISION PROTEIN SEPF"/>
    <property type="match status" value="1"/>
</dbReference>
<dbReference type="Pfam" id="PF04472">
    <property type="entry name" value="SepF"/>
    <property type="match status" value="1"/>
</dbReference>
<sequence>MGVRDLWHRTLVYFGLAEDESFYDDEDEVSGAHESNMERSYRERPNVRRIDRSRTRGRESFDDIFSEEPEVVRRPRRAGAVAAVGASDSTAAATAVLRPPAPSPEVTTAVRVHVIAPRSFNDAQGIADRFKNAVPVILNLQSAEPELAKRLIDFASGLTYALDGGMQRIAEKVFLLTPRNVEVSAEDRARLVEQGFFNPSA</sequence>
<keyword evidence="5" id="KW-0963">Cytoplasm</keyword>
<keyword evidence="3 5" id="KW-0131">Cell cycle</keyword>
<dbReference type="GO" id="GO:0000917">
    <property type="term" value="P:division septum assembly"/>
    <property type="evidence" value="ECO:0007669"/>
    <property type="project" value="UniProtKB-KW"/>
</dbReference>
<comment type="subcellular location">
    <subcellularLocation>
        <location evidence="5">Cytoplasm</location>
    </subcellularLocation>
    <text evidence="5">Localizes to the division site, in a FtsZ-dependent manner.</text>
</comment>
<keyword evidence="1 5" id="KW-0132">Cell division</keyword>